<organism evidence="4 5">
    <name type="scientific">Allosphingosinicella ginsenosidimutans</name>
    <dbReference type="NCBI Taxonomy" id="1176539"/>
    <lineage>
        <taxon>Bacteria</taxon>
        <taxon>Pseudomonadati</taxon>
        <taxon>Pseudomonadota</taxon>
        <taxon>Alphaproteobacteria</taxon>
        <taxon>Sphingomonadales</taxon>
        <taxon>Sphingomonadaceae</taxon>
        <taxon>Allosphingosinicella</taxon>
    </lineage>
</organism>
<dbReference type="InterPro" id="IPR051331">
    <property type="entry name" value="Chorismate_mutase-related"/>
</dbReference>
<dbReference type="InterPro" id="IPR036263">
    <property type="entry name" value="Chorismate_II_sf"/>
</dbReference>
<dbReference type="PANTHER" id="PTHR38041">
    <property type="entry name" value="CHORISMATE MUTASE"/>
    <property type="match status" value="1"/>
</dbReference>
<dbReference type="EMBL" id="VOQQ01000001">
    <property type="protein sequence ID" value="TXC62204.1"/>
    <property type="molecule type" value="Genomic_DNA"/>
</dbReference>
<keyword evidence="2" id="KW-0413">Isomerase</keyword>
<comment type="caution">
    <text evidence="4">The sequence shown here is derived from an EMBL/GenBank/DDBJ whole genome shotgun (WGS) entry which is preliminary data.</text>
</comment>
<dbReference type="AlphaFoldDB" id="A0A5C6TNZ6"/>
<sequence>MQHPNIIARPVAPAADLDELRWEIDRIDNAILALMDRRIATAHAVAAAKRDMRSRWLNLHPGREAAVLDRLSAQAEAMPPESIRAIWRELIGLNLQAQRRMEVVLHAGARAALVAGAARERFGGAAPMVVADCAGEALDRARSREAVAVIELSPLSGWWVALAEEPDLVIFEGLRDSAGALVALCVGRIAPESLPERERYEILGEGRLRQRSAAGEPIRAVAMSGHLRLCVTRQAEAAR</sequence>
<reference evidence="4 5" key="1">
    <citation type="journal article" date="2015" name="J. Microbiol.">
        <title>Sphingosinicella ginsenosidimutans sp. nov., with ginsenoside converting activity.</title>
        <authorList>
            <person name="Kim J.K."/>
            <person name="Kang M.S."/>
            <person name="Park S.C."/>
            <person name="Kim K.M."/>
            <person name="Choi K."/>
            <person name="Yoon M.H."/>
            <person name="Im W.T."/>
        </authorList>
    </citation>
    <scope>NUCLEOTIDE SEQUENCE [LARGE SCALE GENOMIC DNA]</scope>
    <source>
        <strain evidence="4 5">BS-11</strain>
    </source>
</reference>
<dbReference type="GO" id="GO:0009697">
    <property type="term" value="P:salicylic acid biosynthetic process"/>
    <property type="evidence" value="ECO:0007669"/>
    <property type="project" value="TreeGrafter"/>
</dbReference>
<dbReference type="GO" id="GO:0004106">
    <property type="term" value="F:chorismate mutase activity"/>
    <property type="evidence" value="ECO:0007669"/>
    <property type="project" value="UniProtKB-EC"/>
</dbReference>
<proteinExistence type="predicted"/>
<dbReference type="PANTHER" id="PTHR38041:SF1">
    <property type="entry name" value="CHORISMATE MUTASE"/>
    <property type="match status" value="1"/>
</dbReference>
<dbReference type="InterPro" id="IPR036979">
    <property type="entry name" value="CM_dom_sf"/>
</dbReference>
<dbReference type="SMART" id="SM00830">
    <property type="entry name" value="CM_2"/>
    <property type="match status" value="1"/>
</dbReference>
<feature type="domain" description="Chorismate mutase" evidence="3">
    <location>
        <begin position="11"/>
        <end position="102"/>
    </location>
</feature>
<dbReference type="SUPFAM" id="SSF48600">
    <property type="entry name" value="Chorismate mutase II"/>
    <property type="match status" value="1"/>
</dbReference>
<accession>A0A5C6TNZ6</accession>
<dbReference type="Gene3D" id="1.20.59.10">
    <property type="entry name" value="Chorismate mutase"/>
    <property type="match status" value="1"/>
</dbReference>
<dbReference type="EC" id="5.4.99.5" evidence="1"/>
<dbReference type="Proteomes" id="UP000321249">
    <property type="component" value="Unassembled WGS sequence"/>
</dbReference>
<dbReference type="PROSITE" id="PS51168">
    <property type="entry name" value="CHORISMATE_MUT_2"/>
    <property type="match status" value="1"/>
</dbReference>
<evidence type="ECO:0000256" key="1">
    <source>
        <dbReference type="ARBA" id="ARBA00012404"/>
    </source>
</evidence>
<evidence type="ECO:0000313" key="4">
    <source>
        <dbReference type="EMBL" id="TXC62204.1"/>
    </source>
</evidence>
<dbReference type="RefSeq" id="WP_147041592.1">
    <property type="nucleotide sequence ID" value="NZ_BAABIR010000001.1"/>
</dbReference>
<gene>
    <name evidence="4" type="ORF">FRZ32_00195</name>
</gene>
<name>A0A5C6TNZ6_9SPHN</name>
<protein>
    <recommendedName>
        <fullName evidence="1">chorismate mutase</fullName>
        <ecNumber evidence="1">5.4.99.5</ecNumber>
    </recommendedName>
</protein>
<evidence type="ECO:0000259" key="3">
    <source>
        <dbReference type="PROSITE" id="PS51168"/>
    </source>
</evidence>
<evidence type="ECO:0000256" key="2">
    <source>
        <dbReference type="ARBA" id="ARBA00023235"/>
    </source>
</evidence>
<dbReference type="GO" id="GO:0046417">
    <property type="term" value="P:chorismate metabolic process"/>
    <property type="evidence" value="ECO:0007669"/>
    <property type="project" value="InterPro"/>
</dbReference>
<dbReference type="Pfam" id="PF01817">
    <property type="entry name" value="CM_2"/>
    <property type="match status" value="1"/>
</dbReference>
<keyword evidence="5" id="KW-1185">Reference proteome</keyword>
<dbReference type="InterPro" id="IPR002701">
    <property type="entry name" value="CM_II_prokaryot"/>
</dbReference>
<evidence type="ECO:0000313" key="5">
    <source>
        <dbReference type="Proteomes" id="UP000321249"/>
    </source>
</evidence>
<dbReference type="OrthoDB" id="7268348at2"/>